<reference evidence="3" key="1">
    <citation type="submission" date="2017-02" db="UniProtKB">
        <authorList>
            <consortium name="WormBaseParasite"/>
        </authorList>
    </citation>
    <scope>IDENTIFICATION</scope>
</reference>
<keyword evidence="2" id="KW-1185">Reference proteome</keyword>
<protein>
    <submittedName>
        <fullName evidence="3">Transposase</fullName>
    </submittedName>
</protein>
<evidence type="ECO:0000313" key="2">
    <source>
        <dbReference type="Proteomes" id="UP000036681"/>
    </source>
</evidence>
<dbReference type="AlphaFoldDB" id="A0A0M3HY12"/>
<evidence type="ECO:0000256" key="1">
    <source>
        <dbReference type="SAM" id="MobiDB-lite"/>
    </source>
</evidence>
<proteinExistence type="predicted"/>
<dbReference type="WBParaSite" id="ALUE_0000832701-mRNA-1">
    <property type="protein sequence ID" value="ALUE_0000832701-mRNA-1"/>
    <property type="gene ID" value="ALUE_0000832701"/>
</dbReference>
<organism evidence="2 3">
    <name type="scientific">Ascaris lumbricoides</name>
    <name type="common">Giant roundworm</name>
    <dbReference type="NCBI Taxonomy" id="6252"/>
    <lineage>
        <taxon>Eukaryota</taxon>
        <taxon>Metazoa</taxon>
        <taxon>Ecdysozoa</taxon>
        <taxon>Nematoda</taxon>
        <taxon>Chromadorea</taxon>
        <taxon>Rhabditida</taxon>
        <taxon>Spirurina</taxon>
        <taxon>Ascaridomorpha</taxon>
        <taxon>Ascaridoidea</taxon>
        <taxon>Ascarididae</taxon>
        <taxon>Ascaris</taxon>
    </lineage>
</organism>
<accession>A0A0M3HY12</accession>
<dbReference type="Proteomes" id="UP000036681">
    <property type="component" value="Unplaced"/>
</dbReference>
<name>A0A0M3HY12_ASCLU</name>
<sequence length="101" mass="11866">MVRDQRVVEWTKLRFMDAKIDDPAPATTRFDAMTVWSKSVNGLKEKQIDKTRPMGRREQQKGHENRDQSTHVERHLKLRLQLRANSEISQFAQCQTTITIT</sequence>
<evidence type="ECO:0000313" key="3">
    <source>
        <dbReference type="WBParaSite" id="ALUE_0000832701-mRNA-1"/>
    </source>
</evidence>
<feature type="region of interest" description="Disordered" evidence="1">
    <location>
        <begin position="44"/>
        <end position="72"/>
    </location>
</feature>